<dbReference type="EMBL" id="RCTF01000020">
    <property type="protein sequence ID" value="RLP74233.1"/>
    <property type="molecule type" value="Genomic_DNA"/>
</dbReference>
<comment type="caution">
    <text evidence="1">The sequence shown here is derived from an EMBL/GenBank/DDBJ whole genome shotgun (WGS) entry which is preliminary data.</text>
</comment>
<gene>
    <name evidence="1" type="ORF">D9R14_19445</name>
</gene>
<dbReference type="AlphaFoldDB" id="A0A3L7A1R1"/>
<dbReference type="Proteomes" id="UP000269692">
    <property type="component" value="Unassembled WGS sequence"/>
</dbReference>
<protein>
    <submittedName>
        <fullName evidence="1">Uncharacterized protein</fullName>
    </submittedName>
</protein>
<keyword evidence="2" id="KW-1185">Reference proteome</keyword>
<evidence type="ECO:0000313" key="1">
    <source>
        <dbReference type="EMBL" id="RLP74233.1"/>
    </source>
</evidence>
<name>A0A3L7A1R1_9HYPH</name>
<accession>A0A3L7A1R1</accession>
<evidence type="ECO:0000313" key="2">
    <source>
        <dbReference type="Proteomes" id="UP000269692"/>
    </source>
</evidence>
<sequence length="100" mass="10241">MPPAPPALSEDDIARLIAQLRAAAAGVGGIDFPEGALNELATLLVQVCGAKFDGGNRVQVLGDGGAVSATAVLVTVSAMMKASNLEIFELGMWQSWSGTR</sequence>
<reference evidence="1 2" key="1">
    <citation type="submission" date="2018-10" db="EMBL/GenBank/DDBJ databases">
        <title>Xanthobacter tagetidis genome sequencing and assembly.</title>
        <authorList>
            <person name="Maclea K.S."/>
            <person name="Goen A.E."/>
            <person name="Fatima S.A."/>
        </authorList>
    </citation>
    <scope>NUCLEOTIDE SEQUENCE [LARGE SCALE GENOMIC DNA]</scope>
    <source>
        <strain evidence="1 2">ATCC 700314</strain>
    </source>
</reference>
<proteinExistence type="predicted"/>
<organism evidence="1 2">
    <name type="scientific">Xanthobacter tagetidis</name>
    <dbReference type="NCBI Taxonomy" id="60216"/>
    <lineage>
        <taxon>Bacteria</taxon>
        <taxon>Pseudomonadati</taxon>
        <taxon>Pseudomonadota</taxon>
        <taxon>Alphaproteobacteria</taxon>
        <taxon>Hyphomicrobiales</taxon>
        <taxon>Xanthobacteraceae</taxon>
        <taxon>Xanthobacter</taxon>
    </lineage>
</organism>